<keyword evidence="1" id="KW-0472">Membrane</keyword>
<dbReference type="PANTHER" id="PTHR37938">
    <property type="entry name" value="BLL0215 PROTEIN"/>
    <property type="match status" value="1"/>
</dbReference>
<name>A0AAU8KWY4_9CAUD</name>
<sequence>MSRYVDNNLISNETVVYRGRTTWWSAFWPIVFALILLPFTFGFSLLFVVPSVIRILTTEIAITNKRIIVKSGLISRDVVELSVAKVEALNVKQSVWARILRFGTIIVYGAGNQQGKAVGIANALEFRRRFYDTQDSQEKTVGKLLLG</sequence>
<protein>
    <recommendedName>
        <fullName evidence="2">YdbS-like PH domain-containing protein</fullName>
    </recommendedName>
</protein>
<accession>A0AAU8KWY4</accession>
<keyword evidence="1" id="KW-0812">Transmembrane</keyword>
<proteinExistence type="predicted"/>
<dbReference type="Pfam" id="PF03703">
    <property type="entry name" value="bPH_2"/>
    <property type="match status" value="1"/>
</dbReference>
<evidence type="ECO:0000259" key="2">
    <source>
        <dbReference type="Pfam" id="PF03703"/>
    </source>
</evidence>
<evidence type="ECO:0000313" key="3">
    <source>
        <dbReference type="EMBL" id="XCN28038.1"/>
    </source>
</evidence>
<feature type="transmembrane region" description="Helical" evidence="1">
    <location>
        <begin position="26"/>
        <end position="49"/>
    </location>
</feature>
<dbReference type="PANTHER" id="PTHR37938:SF1">
    <property type="entry name" value="BLL0215 PROTEIN"/>
    <property type="match status" value="1"/>
</dbReference>
<evidence type="ECO:0000256" key="1">
    <source>
        <dbReference type="SAM" id="Phobius"/>
    </source>
</evidence>
<reference evidence="3" key="1">
    <citation type="submission" date="2024-06" db="EMBL/GenBank/DDBJ databases">
        <authorList>
            <person name="Melgar S."/>
            <person name="Ryabinky S."/>
            <person name="Merugu K."/>
            <person name="Desisa B."/>
            <person name="Truong H."/>
            <person name="Jamal R."/>
            <person name="Sandhu A."/>
            <person name="Johnson A."/>
        </authorList>
    </citation>
    <scope>NUCLEOTIDE SEQUENCE</scope>
</reference>
<feature type="domain" description="YdbS-like PH" evidence="2">
    <location>
        <begin position="57"/>
        <end position="128"/>
    </location>
</feature>
<dbReference type="EMBL" id="PP869623">
    <property type="protein sequence ID" value="XCN28038.1"/>
    <property type="molecule type" value="Genomic_DNA"/>
</dbReference>
<dbReference type="InterPro" id="IPR005182">
    <property type="entry name" value="YdbS-like_PH"/>
</dbReference>
<organism evidence="3">
    <name type="scientific">Serratia phage Kevin</name>
    <dbReference type="NCBI Taxonomy" id="3161161"/>
    <lineage>
        <taxon>Viruses</taxon>
        <taxon>Duplodnaviria</taxon>
        <taxon>Heunggongvirae</taxon>
        <taxon>Uroviricota</taxon>
        <taxon>Caudoviricetes</taxon>
        <taxon>Pantevenvirales</taxon>
        <taxon>Ackermannviridae</taxon>
        <taxon>Miltonvirus</taxon>
    </lineage>
</organism>
<keyword evidence="1" id="KW-1133">Transmembrane helix</keyword>